<dbReference type="SUPFAM" id="SSF55729">
    <property type="entry name" value="Acyl-CoA N-acyltransferases (Nat)"/>
    <property type="match status" value="1"/>
</dbReference>
<protein>
    <submittedName>
        <fullName evidence="2">GNAT family N-acetyltransferase</fullName>
    </submittedName>
</protein>
<dbReference type="GO" id="GO:0016747">
    <property type="term" value="F:acyltransferase activity, transferring groups other than amino-acyl groups"/>
    <property type="evidence" value="ECO:0007669"/>
    <property type="project" value="InterPro"/>
</dbReference>
<dbReference type="OrthoDB" id="8750087at2"/>
<dbReference type="STRING" id="394958.BGI42_11845"/>
<dbReference type="KEGG" id="ctae:BGI42_11845"/>
<keyword evidence="3" id="KW-1185">Reference proteome</keyword>
<dbReference type="EMBL" id="CP017253">
    <property type="protein sequence ID" value="AOR24384.1"/>
    <property type="molecule type" value="Genomic_DNA"/>
</dbReference>
<name>A0A1D7XM30_9CLOT</name>
<dbReference type="Gene3D" id="3.40.630.30">
    <property type="match status" value="1"/>
</dbReference>
<evidence type="ECO:0000259" key="1">
    <source>
        <dbReference type="PROSITE" id="PS51186"/>
    </source>
</evidence>
<reference evidence="3" key="1">
    <citation type="submission" date="2016-09" db="EMBL/GenBank/DDBJ databases">
        <title>Genomics of Clostridium taeniosporum, an organism which forms endospores with ribbon-like appendages.</title>
        <authorList>
            <person name="Walker J.R."/>
        </authorList>
    </citation>
    <scope>NUCLEOTIDE SEQUENCE [LARGE SCALE GENOMIC DNA]</scope>
    <source>
        <strain evidence="3">1/k</strain>
    </source>
</reference>
<proteinExistence type="predicted"/>
<feature type="domain" description="N-acetyltransferase" evidence="1">
    <location>
        <begin position="19"/>
        <end position="185"/>
    </location>
</feature>
<keyword evidence="2" id="KW-0808">Transferase</keyword>
<gene>
    <name evidence="2" type="ORF">BGI42_11845</name>
</gene>
<evidence type="ECO:0000313" key="3">
    <source>
        <dbReference type="Proteomes" id="UP000094652"/>
    </source>
</evidence>
<dbReference type="PROSITE" id="PS51186">
    <property type="entry name" value="GNAT"/>
    <property type="match status" value="1"/>
</dbReference>
<dbReference type="InterPro" id="IPR016181">
    <property type="entry name" value="Acyl_CoA_acyltransferase"/>
</dbReference>
<accession>A0A1D7XM30</accession>
<organism evidence="2 3">
    <name type="scientific">Clostridium taeniosporum</name>
    <dbReference type="NCBI Taxonomy" id="394958"/>
    <lineage>
        <taxon>Bacteria</taxon>
        <taxon>Bacillati</taxon>
        <taxon>Bacillota</taxon>
        <taxon>Clostridia</taxon>
        <taxon>Eubacteriales</taxon>
        <taxon>Clostridiaceae</taxon>
        <taxon>Clostridium</taxon>
    </lineage>
</organism>
<dbReference type="RefSeq" id="WP_069680513.1">
    <property type="nucleotide sequence ID" value="NZ_CP017253.2"/>
</dbReference>
<dbReference type="Pfam" id="PF00583">
    <property type="entry name" value="Acetyltransf_1"/>
    <property type="match status" value="1"/>
</dbReference>
<dbReference type="InterPro" id="IPR000182">
    <property type="entry name" value="GNAT_dom"/>
</dbReference>
<dbReference type="AlphaFoldDB" id="A0A1D7XM30"/>
<dbReference type="Proteomes" id="UP000094652">
    <property type="component" value="Chromosome"/>
</dbReference>
<evidence type="ECO:0000313" key="2">
    <source>
        <dbReference type="EMBL" id="AOR24384.1"/>
    </source>
</evidence>
<sequence>MKNIIDLKRKDGINLKAQLKILDESYIEKIMELQEYVDMSLENKELYVLSTKEEFIEYIQGEGKVIGYVTLDSDELIALGVYRKLGYKKENYGYDLNIEREKLLETGQVEVTIVREDFRGNKLQRILCEILEEIGLNDKVSIMTATVSPYNKYSLNTFESIGYKIGKDKLKYGGLRRYVLIKYLR</sequence>